<dbReference type="InterPro" id="IPR036908">
    <property type="entry name" value="RlpA-like_sf"/>
</dbReference>
<dbReference type="InterPro" id="IPR009009">
    <property type="entry name" value="RlpA-like_DPBB"/>
</dbReference>
<dbReference type="Proteomes" id="UP000516028">
    <property type="component" value="Chromosome"/>
</dbReference>
<feature type="region of interest" description="Disordered" evidence="5">
    <location>
        <begin position="106"/>
        <end position="159"/>
    </location>
</feature>
<dbReference type="KEGG" id="daer:H9K75_08705"/>
<keyword evidence="1 3" id="KW-0456">Lyase</keyword>
<dbReference type="EC" id="4.2.2.-" evidence="3"/>
<dbReference type="PANTHER" id="PTHR34183:SF8">
    <property type="entry name" value="ENDOLYTIC PEPTIDOGLYCAN TRANSGLYCOSYLASE RLPA-RELATED"/>
    <property type="match status" value="1"/>
</dbReference>
<dbReference type="InterPro" id="IPR012997">
    <property type="entry name" value="RplA"/>
</dbReference>
<dbReference type="InterPro" id="IPR034718">
    <property type="entry name" value="RlpA"/>
</dbReference>
<gene>
    <name evidence="3" type="primary">rlpA</name>
    <name evidence="7" type="ORF">H9K75_08705</name>
</gene>
<evidence type="ECO:0000259" key="6">
    <source>
        <dbReference type="Pfam" id="PF03330"/>
    </source>
</evidence>
<dbReference type="PANTHER" id="PTHR34183">
    <property type="entry name" value="ENDOLYTIC PEPTIDOGLYCAN TRANSGLYCOSYLASE RLPA"/>
    <property type="match status" value="1"/>
</dbReference>
<evidence type="ECO:0000256" key="5">
    <source>
        <dbReference type="SAM" id="MobiDB-lite"/>
    </source>
</evidence>
<sequence length="159" mass="17143">MIGKGLASWYGGQFHGRLTANGERYNRGEMTAAHRTLPFGSKVCVRNISTGKTVFVRINDRGPFAHGRVIDLSQAAAQELGIQGLGLKQVELWKLHKGSDSCPDDLLTASADGSTSNKPVSSRVPLAEVSATQPARSERKPSARAQKSQATTTRKAKKR</sequence>
<comment type="similarity">
    <text evidence="3 4">Belongs to the RlpA family.</text>
</comment>
<dbReference type="SUPFAM" id="SSF50685">
    <property type="entry name" value="Barwin-like endoglucanases"/>
    <property type="match status" value="1"/>
</dbReference>
<keyword evidence="8" id="KW-1185">Reference proteome</keyword>
<dbReference type="AlphaFoldDB" id="A0A7H0GQA0"/>
<dbReference type="EMBL" id="CP060783">
    <property type="protein sequence ID" value="QNP50466.1"/>
    <property type="molecule type" value="Genomic_DNA"/>
</dbReference>
<dbReference type="Pfam" id="PF03330">
    <property type="entry name" value="DPBB_1"/>
    <property type="match status" value="1"/>
</dbReference>
<evidence type="ECO:0000256" key="2">
    <source>
        <dbReference type="ARBA" id="ARBA00023316"/>
    </source>
</evidence>
<evidence type="ECO:0000313" key="8">
    <source>
        <dbReference type="Proteomes" id="UP000516028"/>
    </source>
</evidence>
<dbReference type="HAMAP" id="MF_02071">
    <property type="entry name" value="RlpA"/>
    <property type="match status" value="1"/>
</dbReference>
<evidence type="ECO:0000256" key="3">
    <source>
        <dbReference type="HAMAP-Rule" id="MF_02071"/>
    </source>
</evidence>
<proteinExistence type="inferred from homology"/>
<feature type="compositionally biased region" description="Polar residues" evidence="5">
    <location>
        <begin position="111"/>
        <end position="120"/>
    </location>
</feature>
<name>A0A7H0GQA0_9BURK</name>
<organism evidence="7 8">
    <name type="scientific">Diaphorobacter aerolatus</name>
    <dbReference type="NCBI Taxonomy" id="1288495"/>
    <lineage>
        <taxon>Bacteria</taxon>
        <taxon>Pseudomonadati</taxon>
        <taxon>Pseudomonadota</taxon>
        <taxon>Betaproteobacteria</taxon>
        <taxon>Burkholderiales</taxon>
        <taxon>Comamonadaceae</taxon>
        <taxon>Diaphorobacter</taxon>
    </lineage>
</organism>
<comment type="function">
    <text evidence="3">Lytic transglycosylase with a strong preference for naked glycan strands that lack stem peptides.</text>
</comment>
<keyword evidence="2 3" id="KW-0961">Cell wall biogenesis/degradation</keyword>
<accession>A0A7H0GQA0</accession>
<dbReference type="GO" id="GO:0000270">
    <property type="term" value="P:peptidoglycan metabolic process"/>
    <property type="evidence" value="ECO:0007669"/>
    <property type="project" value="UniProtKB-UniRule"/>
</dbReference>
<protein>
    <recommendedName>
        <fullName evidence="3">Endolytic peptidoglycan transglycosylase RlpA</fullName>
        <ecNumber evidence="3">4.2.2.-</ecNumber>
    </recommendedName>
</protein>
<evidence type="ECO:0000256" key="1">
    <source>
        <dbReference type="ARBA" id="ARBA00023239"/>
    </source>
</evidence>
<dbReference type="CDD" id="cd22268">
    <property type="entry name" value="DPBB_RlpA-like"/>
    <property type="match status" value="1"/>
</dbReference>
<dbReference type="GO" id="GO:0071555">
    <property type="term" value="P:cell wall organization"/>
    <property type="evidence" value="ECO:0007669"/>
    <property type="project" value="UniProtKB-KW"/>
</dbReference>
<dbReference type="GO" id="GO:0008932">
    <property type="term" value="F:lytic endotransglycosylase activity"/>
    <property type="evidence" value="ECO:0007669"/>
    <property type="project" value="UniProtKB-UniRule"/>
</dbReference>
<reference evidence="7 8" key="1">
    <citation type="submission" date="2020-08" db="EMBL/GenBank/DDBJ databases">
        <title>Genome sequence of Diaphorobacter aerolatus KACC 16536T.</title>
        <authorList>
            <person name="Hyun D.-W."/>
            <person name="Bae J.-W."/>
        </authorList>
    </citation>
    <scope>NUCLEOTIDE SEQUENCE [LARGE SCALE GENOMIC DNA]</scope>
    <source>
        <strain evidence="7 8">KACC 16536</strain>
    </source>
</reference>
<dbReference type="NCBIfam" id="TIGR00413">
    <property type="entry name" value="rlpA"/>
    <property type="match status" value="1"/>
</dbReference>
<evidence type="ECO:0000313" key="7">
    <source>
        <dbReference type="EMBL" id="QNP50466.1"/>
    </source>
</evidence>
<feature type="domain" description="RlpA-like protein double-psi beta-barrel" evidence="6">
    <location>
        <begin position="4"/>
        <end position="91"/>
    </location>
</feature>
<evidence type="ECO:0000256" key="4">
    <source>
        <dbReference type="RuleBase" id="RU003495"/>
    </source>
</evidence>
<dbReference type="Gene3D" id="2.40.40.10">
    <property type="entry name" value="RlpA-like domain"/>
    <property type="match status" value="1"/>
</dbReference>